<dbReference type="AlphaFoldDB" id="A0AAX3MK44"/>
<sequence length="149" mass="17208">MKIKVGIVIVVVVAFMFFGKDISHNVIKVDADIRKIAQDKVIIIQKLYNQNEVDKIYSDTSSEFKKATSEEVFMSIMKEKKQIFGKLNKIDLLASNVINHNVVVLTYRSTYEHYSLIEEFEFTKENKGELYLSVFYADEEGKLGEVIKL</sequence>
<proteinExistence type="predicted"/>
<protein>
    <submittedName>
        <fullName evidence="1">DUF3887 domain-containing protein</fullName>
    </submittedName>
</protein>
<dbReference type="RefSeq" id="WP_202621716.1">
    <property type="nucleotide sequence ID" value="NZ_BLJK01000199.1"/>
</dbReference>
<reference evidence="1" key="1">
    <citation type="submission" date="2023-02" db="EMBL/GenBank/DDBJ databases">
        <title>Escherichia albertii as a potential enteropathogen in the light of epidemiological and genomic studies.</title>
        <authorList>
            <person name="Leszczynska K."/>
            <person name="Swiecicka I."/>
            <person name="Daniluk T."/>
            <person name="Lebensztejn D."/>
            <person name="Chmielewska S."/>
            <person name="Leszczynska D."/>
            <person name="Gawor J."/>
            <person name="Kliber M."/>
        </authorList>
    </citation>
    <scope>NUCLEOTIDE SEQUENCE</scope>
    <source>
        <strain evidence="1">BIA_7</strain>
    </source>
</reference>
<gene>
    <name evidence="1" type="ORF">PS049_23245</name>
</gene>
<name>A0AAX3MK44_ESCAL</name>
<organism evidence="1 2">
    <name type="scientific">Escherichia albertii</name>
    <dbReference type="NCBI Taxonomy" id="208962"/>
    <lineage>
        <taxon>Bacteria</taxon>
        <taxon>Pseudomonadati</taxon>
        <taxon>Pseudomonadota</taxon>
        <taxon>Gammaproteobacteria</taxon>
        <taxon>Enterobacterales</taxon>
        <taxon>Enterobacteriaceae</taxon>
        <taxon>Escherichia</taxon>
    </lineage>
</organism>
<dbReference type="EMBL" id="CP117562">
    <property type="protein sequence ID" value="WDB29165.1"/>
    <property type="molecule type" value="Genomic_DNA"/>
</dbReference>
<accession>A0AAX3MK44</accession>
<evidence type="ECO:0000313" key="2">
    <source>
        <dbReference type="Proteomes" id="UP001219219"/>
    </source>
</evidence>
<dbReference type="Proteomes" id="UP001219219">
    <property type="component" value="Chromosome"/>
</dbReference>
<evidence type="ECO:0000313" key="1">
    <source>
        <dbReference type="EMBL" id="WDB29165.1"/>
    </source>
</evidence>